<evidence type="ECO:0000313" key="2">
    <source>
        <dbReference type="EMBL" id="SPD16896.1"/>
    </source>
</evidence>
<dbReference type="InterPro" id="IPR043502">
    <property type="entry name" value="DNA/RNA_pol_sf"/>
</dbReference>
<name>A0A2N9HS27_FAGSY</name>
<dbReference type="AlphaFoldDB" id="A0A2N9HS27"/>
<dbReference type="SUPFAM" id="SSF56672">
    <property type="entry name" value="DNA/RNA polymerases"/>
    <property type="match status" value="1"/>
</dbReference>
<feature type="domain" description="Reverse transcriptase" evidence="1">
    <location>
        <begin position="1"/>
        <end position="164"/>
    </location>
</feature>
<sequence length="164" mass="18650">MKAKRKGRKCEMAVKLDMSKAYDCVEWTFVEAIMRKFGFAEKWIIMIMECIRTVQYSILLDGVPKGYIIPSRGLRQGDPLSPYLFLLCAEGLSALLKKSSSVGQLKGLQTSRLGPWVSHLFFADDSLLFGKASLAESREFMEILKLYEDSSEHRQEENPLVEMG</sequence>
<protein>
    <recommendedName>
        <fullName evidence="1">Reverse transcriptase domain-containing protein</fullName>
    </recommendedName>
</protein>
<dbReference type="InterPro" id="IPR000477">
    <property type="entry name" value="RT_dom"/>
</dbReference>
<proteinExistence type="predicted"/>
<dbReference type="EMBL" id="OIVN01004357">
    <property type="protein sequence ID" value="SPD16896.1"/>
    <property type="molecule type" value="Genomic_DNA"/>
</dbReference>
<accession>A0A2N9HS27</accession>
<dbReference type="InterPro" id="IPR052343">
    <property type="entry name" value="Retrotransposon-Effector_Assoc"/>
</dbReference>
<organism evidence="2">
    <name type="scientific">Fagus sylvatica</name>
    <name type="common">Beechnut</name>
    <dbReference type="NCBI Taxonomy" id="28930"/>
    <lineage>
        <taxon>Eukaryota</taxon>
        <taxon>Viridiplantae</taxon>
        <taxon>Streptophyta</taxon>
        <taxon>Embryophyta</taxon>
        <taxon>Tracheophyta</taxon>
        <taxon>Spermatophyta</taxon>
        <taxon>Magnoliopsida</taxon>
        <taxon>eudicotyledons</taxon>
        <taxon>Gunneridae</taxon>
        <taxon>Pentapetalae</taxon>
        <taxon>rosids</taxon>
        <taxon>fabids</taxon>
        <taxon>Fagales</taxon>
        <taxon>Fagaceae</taxon>
        <taxon>Fagus</taxon>
    </lineage>
</organism>
<dbReference type="PANTHER" id="PTHR46890:SF48">
    <property type="entry name" value="RNA-DIRECTED DNA POLYMERASE"/>
    <property type="match status" value="1"/>
</dbReference>
<dbReference type="PANTHER" id="PTHR46890">
    <property type="entry name" value="NON-LTR RETROLELEMENT REVERSE TRANSCRIPTASE-LIKE PROTEIN-RELATED"/>
    <property type="match status" value="1"/>
</dbReference>
<dbReference type="Pfam" id="PF00078">
    <property type="entry name" value="RVT_1"/>
    <property type="match status" value="1"/>
</dbReference>
<evidence type="ECO:0000259" key="1">
    <source>
        <dbReference type="PROSITE" id="PS50878"/>
    </source>
</evidence>
<gene>
    <name evidence="2" type="ORF">FSB_LOCUS44778</name>
</gene>
<dbReference type="PROSITE" id="PS50878">
    <property type="entry name" value="RT_POL"/>
    <property type="match status" value="1"/>
</dbReference>
<reference evidence="2" key="1">
    <citation type="submission" date="2018-02" db="EMBL/GenBank/DDBJ databases">
        <authorList>
            <person name="Cohen D.B."/>
            <person name="Kent A.D."/>
        </authorList>
    </citation>
    <scope>NUCLEOTIDE SEQUENCE</scope>
</reference>